<dbReference type="eggNOG" id="KOG4501">
    <property type="taxonomic scope" value="Eukaryota"/>
</dbReference>
<dbReference type="InterPro" id="IPR003892">
    <property type="entry name" value="CUE"/>
</dbReference>
<dbReference type="AlphaFoldDB" id="B4NDJ0"/>
<evidence type="ECO:0000313" key="3">
    <source>
        <dbReference type="EMBL" id="EDW82896.1"/>
    </source>
</evidence>
<feature type="region of interest" description="Disordered" evidence="1">
    <location>
        <begin position="419"/>
        <end position="459"/>
    </location>
</feature>
<feature type="domain" description="CUE" evidence="2">
    <location>
        <begin position="460"/>
        <end position="502"/>
    </location>
</feature>
<dbReference type="HOGENOM" id="CLU_012749_0_0_1"/>
<feature type="compositionally biased region" description="Basic residues" evidence="1">
    <location>
        <begin position="738"/>
        <end position="757"/>
    </location>
</feature>
<dbReference type="OrthoDB" id="5577209at2759"/>
<dbReference type="Gene3D" id="1.10.8.10">
    <property type="entry name" value="DNA helicase RuvA subunit, C-terminal domain"/>
    <property type="match status" value="1"/>
</dbReference>
<dbReference type="EMBL" id="CH964239">
    <property type="protein sequence ID" value="EDW82896.1"/>
    <property type="molecule type" value="Genomic_DNA"/>
</dbReference>
<name>B4NDJ0_DROWI</name>
<sequence length="757" mass="85492">MLDNDTSNNNNNNNWNPQKLSLNELKITLNGEDGVRSHIPALDEHWVRREKPFSSYLCQMASYGRLKSGAALEEWTHRANNCKKDFEFLLSLNQHEFWSYMVYEESAMAALVTFLQRANPFYRRESTNDDSSQTNTLYEELLNLVVRIILRLCTARESATEWMTQQQHSDLLYSNYLISIPLLFDIIIALGDENPQNFQLLREIFAVVLHLPADYMKDLREGLAFYENAFLSMQIQVENEGCEGAGGGAFLDADSTETPYDDVVLFALDCSHTLRVLMSLSGEVKNLLDIMEQLRLGQSIANFYDLTVPVLYRNIYTINPQAPSLRWLNEVRQQFLAVIRAIVQAQLEAGHGQQLVDLLQECLSAQSFVVDYQRHFPIKENIDLMLRRCPNIKNYKVDFILSGYEKALSNCTAGIMADEYDQDQDQEDDDDDDDDGFDEDDDEEGDNQPTENKTNSNDRDIDLEVTAVLDVLPDLGMGFIRRILSRYENSEQAIAAILDDNLPPDLAHSDRQEIYVPPDPQEQLQRQTGVKHYNVHDGDRYDILSQNQPQCIIKQGKGLPGAPRNAEQLLDDKRDLSQLKLRYQQYTLVEETTGPDSSAEYDDEYDDSYEALNAGQAPPVTLLRAKLQADASAANSAYEAQDAEEDDSGDDQGESSNDDEGASPKPQKRGMDFCENPEITRARYQQRQMAKYGQRAGGGGGGGGGQQSSVVGDRPKGQGQSQQTQRNRNQKEANKSSRANHNRKAGAAFKRSKGMLP</sequence>
<dbReference type="PANTHER" id="PTHR21494">
    <property type="entry name" value="ACTIVATING SIGNAL COINTEGRATOR 1 COMPLEX SUBUNIT 2 ASC-1 COMPLEX SUBUNIT P100"/>
    <property type="match status" value="1"/>
</dbReference>
<dbReference type="PhylomeDB" id="B4NDJ0"/>
<keyword evidence="4" id="KW-1185">Reference proteome</keyword>
<dbReference type="FunCoup" id="B4NDJ0">
    <property type="interactions" value="287"/>
</dbReference>
<organism evidence="3 4">
    <name type="scientific">Drosophila willistoni</name>
    <name type="common">Fruit fly</name>
    <dbReference type="NCBI Taxonomy" id="7260"/>
    <lineage>
        <taxon>Eukaryota</taxon>
        <taxon>Metazoa</taxon>
        <taxon>Ecdysozoa</taxon>
        <taxon>Arthropoda</taxon>
        <taxon>Hexapoda</taxon>
        <taxon>Insecta</taxon>
        <taxon>Pterygota</taxon>
        <taxon>Neoptera</taxon>
        <taxon>Endopterygota</taxon>
        <taxon>Diptera</taxon>
        <taxon>Brachycera</taxon>
        <taxon>Muscomorpha</taxon>
        <taxon>Ephydroidea</taxon>
        <taxon>Drosophilidae</taxon>
        <taxon>Drosophila</taxon>
        <taxon>Sophophora</taxon>
    </lineage>
</organism>
<feature type="compositionally biased region" description="Acidic residues" evidence="1">
    <location>
        <begin position="419"/>
        <end position="446"/>
    </location>
</feature>
<dbReference type="InterPro" id="IPR041800">
    <property type="entry name" value="ASCC2_CUE"/>
</dbReference>
<dbReference type="Proteomes" id="UP000007798">
    <property type="component" value="Unassembled WGS sequence"/>
</dbReference>
<dbReference type="InterPro" id="IPR016024">
    <property type="entry name" value="ARM-type_fold"/>
</dbReference>
<dbReference type="SUPFAM" id="SSF46934">
    <property type="entry name" value="UBA-like"/>
    <property type="match status" value="1"/>
</dbReference>
<evidence type="ECO:0000256" key="1">
    <source>
        <dbReference type="SAM" id="MobiDB-lite"/>
    </source>
</evidence>
<protein>
    <recommendedName>
        <fullName evidence="2">CUE domain-containing protein</fullName>
    </recommendedName>
</protein>
<dbReference type="SMR" id="B4NDJ0"/>
<feature type="compositionally biased region" description="Polar residues" evidence="1">
    <location>
        <begin position="718"/>
        <end position="727"/>
    </location>
</feature>
<evidence type="ECO:0000313" key="4">
    <source>
        <dbReference type="Proteomes" id="UP000007798"/>
    </source>
</evidence>
<dbReference type="GO" id="GO:0043130">
    <property type="term" value="F:ubiquitin binding"/>
    <property type="evidence" value="ECO:0007669"/>
    <property type="project" value="InterPro"/>
</dbReference>
<dbReference type="KEGG" id="dwi:6649284"/>
<accession>B4NDJ0</accession>
<dbReference type="InterPro" id="IPR052586">
    <property type="entry name" value="ASCC2"/>
</dbReference>
<dbReference type="OMA" id="LSQHEFW"/>
<feature type="compositionally biased region" description="Gly residues" evidence="1">
    <location>
        <begin position="695"/>
        <end position="706"/>
    </location>
</feature>
<dbReference type="STRING" id="7260.B4NDJ0"/>
<dbReference type="InParanoid" id="B4NDJ0"/>
<dbReference type="GO" id="GO:0006355">
    <property type="term" value="P:regulation of DNA-templated transcription"/>
    <property type="evidence" value="ECO:0007669"/>
    <property type="project" value="TreeGrafter"/>
</dbReference>
<dbReference type="SMART" id="SM00546">
    <property type="entry name" value="CUE"/>
    <property type="match status" value="1"/>
</dbReference>
<feature type="region of interest" description="Disordered" evidence="1">
    <location>
        <begin position="633"/>
        <end position="757"/>
    </location>
</feature>
<dbReference type="PANTHER" id="PTHR21494:SF0">
    <property type="entry name" value="ACTIVATING SIGNAL COINTEGRATOR 1 COMPLEX SUBUNIT 2"/>
    <property type="match status" value="1"/>
</dbReference>
<proteinExistence type="predicted"/>
<dbReference type="SUPFAM" id="SSF48371">
    <property type="entry name" value="ARM repeat"/>
    <property type="match status" value="1"/>
</dbReference>
<dbReference type="PROSITE" id="PS51140">
    <property type="entry name" value="CUE"/>
    <property type="match status" value="1"/>
</dbReference>
<reference evidence="3 4" key="1">
    <citation type="journal article" date="2007" name="Nature">
        <title>Evolution of genes and genomes on the Drosophila phylogeny.</title>
        <authorList>
            <consortium name="Drosophila 12 Genomes Consortium"/>
            <person name="Clark A.G."/>
            <person name="Eisen M.B."/>
            <person name="Smith D.R."/>
            <person name="Bergman C.M."/>
            <person name="Oliver B."/>
            <person name="Markow T.A."/>
            <person name="Kaufman T.C."/>
            <person name="Kellis M."/>
            <person name="Gelbart W."/>
            <person name="Iyer V.N."/>
            <person name="Pollard D.A."/>
            <person name="Sackton T.B."/>
            <person name="Larracuente A.M."/>
            <person name="Singh N.D."/>
            <person name="Abad J.P."/>
            <person name="Abt D.N."/>
            <person name="Adryan B."/>
            <person name="Aguade M."/>
            <person name="Akashi H."/>
            <person name="Anderson W.W."/>
            <person name="Aquadro C.F."/>
            <person name="Ardell D.H."/>
            <person name="Arguello R."/>
            <person name="Artieri C.G."/>
            <person name="Barbash D.A."/>
            <person name="Barker D."/>
            <person name="Barsanti P."/>
            <person name="Batterham P."/>
            <person name="Batzoglou S."/>
            <person name="Begun D."/>
            <person name="Bhutkar A."/>
            <person name="Blanco E."/>
            <person name="Bosak S.A."/>
            <person name="Bradley R.K."/>
            <person name="Brand A.D."/>
            <person name="Brent M.R."/>
            <person name="Brooks A.N."/>
            <person name="Brown R.H."/>
            <person name="Butlin R.K."/>
            <person name="Caggese C."/>
            <person name="Calvi B.R."/>
            <person name="Bernardo de Carvalho A."/>
            <person name="Caspi A."/>
            <person name="Castrezana S."/>
            <person name="Celniker S.E."/>
            <person name="Chang J.L."/>
            <person name="Chapple C."/>
            <person name="Chatterji S."/>
            <person name="Chinwalla A."/>
            <person name="Civetta A."/>
            <person name="Clifton S.W."/>
            <person name="Comeron J.M."/>
            <person name="Costello J.C."/>
            <person name="Coyne J.A."/>
            <person name="Daub J."/>
            <person name="David R.G."/>
            <person name="Delcher A.L."/>
            <person name="Delehaunty K."/>
            <person name="Do C.B."/>
            <person name="Ebling H."/>
            <person name="Edwards K."/>
            <person name="Eickbush T."/>
            <person name="Evans J.D."/>
            <person name="Filipski A."/>
            <person name="Findeiss S."/>
            <person name="Freyhult E."/>
            <person name="Fulton L."/>
            <person name="Fulton R."/>
            <person name="Garcia A.C."/>
            <person name="Gardiner A."/>
            <person name="Garfield D.A."/>
            <person name="Garvin B.E."/>
            <person name="Gibson G."/>
            <person name="Gilbert D."/>
            <person name="Gnerre S."/>
            <person name="Godfrey J."/>
            <person name="Good R."/>
            <person name="Gotea V."/>
            <person name="Gravely B."/>
            <person name="Greenberg A.J."/>
            <person name="Griffiths-Jones S."/>
            <person name="Gross S."/>
            <person name="Guigo R."/>
            <person name="Gustafson E.A."/>
            <person name="Haerty W."/>
            <person name="Hahn M.W."/>
            <person name="Halligan D.L."/>
            <person name="Halpern A.L."/>
            <person name="Halter G.M."/>
            <person name="Han M.V."/>
            <person name="Heger A."/>
            <person name="Hillier L."/>
            <person name="Hinrichs A.S."/>
            <person name="Holmes I."/>
            <person name="Hoskins R.A."/>
            <person name="Hubisz M.J."/>
            <person name="Hultmark D."/>
            <person name="Huntley M.A."/>
            <person name="Jaffe D.B."/>
            <person name="Jagadeeshan S."/>
            <person name="Jeck W.R."/>
            <person name="Johnson J."/>
            <person name="Jones C.D."/>
            <person name="Jordan W.C."/>
            <person name="Karpen G.H."/>
            <person name="Kataoka E."/>
            <person name="Keightley P.D."/>
            <person name="Kheradpour P."/>
            <person name="Kirkness E.F."/>
            <person name="Koerich L.B."/>
            <person name="Kristiansen K."/>
            <person name="Kudrna D."/>
            <person name="Kulathinal R.J."/>
            <person name="Kumar S."/>
            <person name="Kwok R."/>
            <person name="Lander E."/>
            <person name="Langley C.H."/>
            <person name="Lapoint R."/>
            <person name="Lazzaro B.P."/>
            <person name="Lee S.J."/>
            <person name="Levesque L."/>
            <person name="Li R."/>
            <person name="Lin C.F."/>
            <person name="Lin M.F."/>
            <person name="Lindblad-Toh K."/>
            <person name="Llopart A."/>
            <person name="Long M."/>
            <person name="Low L."/>
            <person name="Lozovsky E."/>
            <person name="Lu J."/>
            <person name="Luo M."/>
            <person name="Machado C.A."/>
            <person name="Makalowski W."/>
            <person name="Marzo M."/>
            <person name="Matsuda M."/>
            <person name="Matzkin L."/>
            <person name="McAllister B."/>
            <person name="McBride C.S."/>
            <person name="McKernan B."/>
            <person name="McKernan K."/>
            <person name="Mendez-Lago M."/>
            <person name="Minx P."/>
            <person name="Mollenhauer M.U."/>
            <person name="Montooth K."/>
            <person name="Mount S.M."/>
            <person name="Mu X."/>
            <person name="Myers E."/>
            <person name="Negre B."/>
            <person name="Newfeld S."/>
            <person name="Nielsen R."/>
            <person name="Noor M.A."/>
            <person name="O'Grady P."/>
            <person name="Pachter L."/>
            <person name="Papaceit M."/>
            <person name="Parisi M.J."/>
            <person name="Parisi M."/>
            <person name="Parts L."/>
            <person name="Pedersen J.S."/>
            <person name="Pesole G."/>
            <person name="Phillippy A.M."/>
            <person name="Ponting C.P."/>
            <person name="Pop M."/>
            <person name="Porcelli D."/>
            <person name="Powell J.R."/>
            <person name="Prohaska S."/>
            <person name="Pruitt K."/>
            <person name="Puig M."/>
            <person name="Quesneville H."/>
            <person name="Ram K.R."/>
            <person name="Rand D."/>
            <person name="Rasmussen M.D."/>
            <person name="Reed L.K."/>
            <person name="Reenan R."/>
            <person name="Reily A."/>
            <person name="Remington K.A."/>
            <person name="Rieger T.T."/>
            <person name="Ritchie M.G."/>
            <person name="Robin C."/>
            <person name="Rogers Y.H."/>
            <person name="Rohde C."/>
            <person name="Rozas J."/>
            <person name="Rubenfield M.J."/>
            <person name="Ruiz A."/>
            <person name="Russo S."/>
            <person name="Salzberg S.L."/>
            <person name="Sanchez-Gracia A."/>
            <person name="Saranga D.J."/>
            <person name="Sato H."/>
            <person name="Schaeffer S.W."/>
            <person name="Schatz M.C."/>
            <person name="Schlenke T."/>
            <person name="Schwartz R."/>
            <person name="Segarra C."/>
            <person name="Singh R.S."/>
            <person name="Sirot L."/>
            <person name="Sirota M."/>
            <person name="Sisneros N.B."/>
            <person name="Smith C.D."/>
            <person name="Smith T.F."/>
            <person name="Spieth J."/>
            <person name="Stage D.E."/>
            <person name="Stark A."/>
            <person name="Stephan W."/>
            <person name="Strausberg R.L."/>
            <person name="Strempel S."/>
            <person name="Sturgill D."/>
            <person name="Sutton G."/>
            <person name="Sutton G.G."/>
            <person name="Tao W."/>
            <person name="Teichmann S."/>
            <person name="Tobari Y.N."/>
            <person name="Tomimura Y."/>
            <person name="Tsolas J.M."/>
            <person name="Valente V.L."/>
            <person name="Venter E."/>
            <person name="Venter J.C."/>
            <person name="Vicario S."/>
            <person name="Vieira F.G."/>
            <person name="Vilella A.J."/>
            <person name="Villasante A."/>
            <person name="Walenz B."/>
            <person name="Wang J."/>
            <person name="Wasserman M."/>
            <person name="Watts T."/>
            <person name="Wilson D."/>
            <person name="Wilson R.K."/>
            <person name="Wing R.A."/>
            <person name="Wolfner M.F."/>
            <person name="Wong A."/>
            <person name="Wong G.K."/>
            <person name="Wu C.I."/>
            <person name="Wu G."/>
            <person name="Yamamoto D."/>
            <person name="Yang H.P."/>
            <person name="Yang S.P."/>
            <person name="Yorke J.A."/>
            <person name="Yoshida K."/>
            <person name="Zdobnov E."/>
            <person name="Zhang P."/>
            <person name="Zhang Y."/>
            <person name="Zimin A.V."/>
            <person name="Baldwin J."/>
            <person name="Abdouelleil A."/>
            <person name="Abdulkadir J."/>
            <person name="Abebe A."/>
            <person name="Abera B."/>
            <person name="Abreu J."/>
            <person name="Acer S.C."/>
            <person name="Aftuck L."/>
            <person name="Alexander A."/>
            <person name="An P."/>
            <person name="Anderson E."/>
            <person name="Anderson S."/>
            <person name="Arachi H."/>
            <person name="Azer M."/>
            <person name="Bachantsang P."/>
            <person name="Barry A."/>
            <person name="Bayul T."/>
            <person name="Berlin A."/>
            <person name="Bessette D."/>
            <person name="Bloom T."/>
            <person name="Blye J."/>
            <person name="Boguslavskiy L."/>
            <person name="Bonnet C."/>
            <person name="Boukhgalter B."/>
            <person name="Bourzgui I."/>
            <person name="Brown A."/>
            <person name="Cahill P."/>
            <person name="Channer S."/>
            <person name="Cheshatsang Y."/>
            <person name="Chuda L."/>
            <person name="Citroen M."/>
            <person name="Collymore A."/>
            <person name="Cooke P."/>
            <person name="Costello M."/>
            <person name="D'Aco K."/>
            <person name="Daza R."/>
            <person name="De Haan G."/>
            <person name="DeGray S."/>
            <person name="DeMaso C."/>
            <person name="Dhargay N."/>
            <person name="Dooley K."/>
            <person name="Dooley E."/>
            <person name="Doricent M."/>
            <person name="Dorje P."/>
            <person name="Dorjee K."/>
            <person name="Dupes A."/>
            <person name="Elong R."/>
            <person name="Falk J."/>
            <person name="Farina A."/>
            <person name="Faro S."/>
            <person name="Ferguson D."/>
            <person name="Fisher S."/>
            <person name="Foley C.D."/>
            <person name="Franke A."/>
            <person name="Friedrich D."/>
            <person name="Gadbois L."/>
            <person name="Gearin G."/>
            <person name="Gearin C.R."/>
            <person name="Giannoukos G."/>
            <person name="Goode T."/>
            <person name="Graham J."/>
            <person name="Grandbois E."/>
            <person name="Grewal S."/>
            <person name="Gyaltsen K."/>
            <person name="Hafez N."/>
            <person name="Hagos B."/>
            <person name="Hall J."/>
            <person name="Henson C."/>
            <person name="Hollinger A."/>
            <person name="Honan T."/>
            <person name="Huard M.D."/>
            <person name="Hughes L."/>
            <person name="Hurhula B."/>
            <person name="Husby M.E."/>
            <person name="Kamat A."/>
            <person name="Kanga B."/>
            <person name="Kashin S."/>
            <person name="Khazanovich D."/>
            <person name="Kisner P."/>
            <person name="Lance K."/>
            <person name="Lara M."/>
            <person name="Lee W."/>
            <person name="Lennon N."/>
            <person name="Letendre F."/>
            <person name="LeVine R."/>
            <person name="Lipovsky A."/>
            <person name="Liu X."/>
            <person name="Liu J."/>
            <person name="Liu S."/>
            <person name="Lokyitsang T."/>
            <person name="Lokyitsang Y."/>
            <person name="Lubonja R."/>
            <person name="Lui A."/>
            <person name="MacDonald P."/>
            <person name="Magnisalis V."/>
            <person name="Maru K."/>
            <person name="Matthews C."/>
            <person name="McCusker W."/>
            <person name="McDonough S."/>
            <person name="Mehta T."/>
            <person name="Meldrim J."/>
            <person name="Meneus L."/>
            <person name="Mihai O."/>
            <person name="Mihalev A."/>
            <person name="Mihova T."/>
            <person name="Mittelman R."/>
            <person name="Mlenga V."/>
            <person name="Montmayeur A."/>
            <person name="Mulrain L."/>
            <person name="Navidi A."/>
            <person name="Naylor J."/>
            <person name="Negash T."/>
            <person name="Nguyen T."/>
            <person name="Nguyen N."/>
            <person name="Nicol R."/>
            <person name="Norbu C."/>
            <person name="Norbu N."/>
            <person name="Novod N."/>
            <person name="O'Neill B."/>
            <person name="Osman S."/>
            <person name="Markiewicz E."/>
            <person name="Oyono O.L."/>
            <person name="Patti C."/>
            <person name="Phunkhang P."/>
            <person name="Pierre F."/>
            <person name="Priest M."/>
            <person name="Raghuraman S."/>
            <person name="Rege F."/>
            <person name="Reyes R."/>
            <person name="Rise C."/>
            <person name="Rogov P."/>
            <person name="Ross K."/>
            <person name="Ryan E."/>
            <person name="Settipalli S."/>
            <person name="Shea T."/>
            <person name="Sherpa N."/>
            <person name="Shi L."/>
            <person name="Shih D."/>
            <person name="Sparrow T."/>
            <person name="Spaulding J."/>
            <person name="Stalker J."/>
            <person name="Stange-Thomann N."/>
            <person name="Stavropoulos S."/>
            <person name="Stone C."/>
            <person name="Strader C."/>
            <person name="Tesfaye S."/>
            <person name="Thomson T."/>
            <person name="Thoulutsang Y."/>
            <person name="Thoulutsang D."/>
            <person name="Topham K."/>
            <person name="Topping I."/>
            <person name="Tsamla T."/>
            <person name="Vassiliev H."/>
            <person name="Vo A."/>
            <person name="Wangchuk T."/>
            <person name="Wangdi T."/>
            <person name="Weiand M."/>
            <person name="Wilkinson J."/>
            <person name="Wilson A."/>
            <person name="Yadav S."/>
            <person name="Young G."/>
            <person name="Yu Q."/>
            <person name="Zembek L."/>
            <person name="Zhong D."/>
            <person name="Zimmer A."/>
            <person name="Zwirko Z."/>
            <person name="Jaffe D.B."/>
            <person name="Alvarez P."/>
            <person name="Brockman W."/>
            <person name="Butler J."/>
            <person name="Chin C."/>
            <person name="Gnerre S."/>
            <person name="Grabherr M."/>
            <person name="Kleber M."/>
            <person name="Mauceli E."/>
            <person name="MacCallum I."/>
        </authorList>
    </citation>
    <scope>NUCLEOTIDE SEQUENCE [LARGE SCALE GENOMIC DNA]</scope>
    <source>
        <strain evidence="4">Tucson 14030-0811.24</strain>
    </source>
</reference>
<dbReference type="CDD" id="cd14364">
    <property type="entry name" value="CUE_ASCC2"/>
    <property type="match status" value="1"/>
</dbReference>
<evidence type="ECO:0000259" key="2">
    <source>
        <dbReference type="PROSITE" id="PS51140"/>
    </source>
</evidence>
<dbReference type="InterPro" id="IPR009060">
    <property type="entry name" value="UBA-like_sf"/>
</dbReference>
<feature type="compositionally biased region" description="Acidic residues" evidence="1">
    <location>
        <begin position="641"/>
        <end position="661"/>
    </location>
</feature>
<gene>
    <name evidence="3" type="primary">Dwil\GK10246</name>
    <name evidence="3" type="ORF">Dwil_GK10246</name>
</gene>